<organism evidence="5 6">
    <name type="scientific">Alligator mississippiensis</name>
    <name type="common">American alligator</name>
    <dbReference type="NCBI Taxonomy" id="8496"/>
    <lineage>
        <taxon>Eukaryota</taxon>
        <taxon>Metazoa</taxon>
        <taxon>Chordata</taxon>
        <taxon>Craniata</taxon>
        <taxon>Vertebrata</taxon>
        <taxon>Euteleostomi</taxon>
        <taxon>Archelosauria</taxon>
        <taxon>Archosauria</taxon>
        <taxon>Crocodylia</taxon>
        <taxon>Alligatoridae</taxon>
        <taxon>Alligatorinae</taxon>
        <taxon>Alligator</taxon>
    </lineage>
</organism>
<dbReference type="GO" id="GO:0032027">
    <property type="term" value="F:myosin light chain binding"/>
    <property type="evidence" value="ECO:0007669"/>
    <property type="project" value="InterPro"/>
</dbReference>
<comment type="similarity">
    <text evidence="1">Belongs to the SPATA6 family.</text>
</comment>
<dbReference type="InterPro" id="IPR042769">
    <property type="entry name" value="SPATA6_fam"/>
</dbReference>
<feature type="region of interest" description="Disordered" evidence="3">
    <location>
        <begin position="163"/>
        <end position="184"/>
    </location>
</feature>
<feature type="compositionally biased region" description="Low complexity" evidence="3">
    <location>
        <begin position="347"/>
        <end position="358"/>
    </location>
</feature>
<feature type="domain" description="Spermatogenesis-associated protein 6 N-terminal" evidence="4">
    <location>
        <begin position="7"/>
        <end position="145"/>
    </location>
</feature>
<comment type="caution">
    <text evidence="5">The sequence shown here is derived from an EMBL/GenBank/DDBJ whole genome shotgun (WGS) entry which is preliminary data.</text>
</comment>
<proteinExistence type="inferred from homology"/>
<evidence type="ECO:0000256" key="1">
    <source>
        <dbReference type="ARBA" id="ARBA00006215"/>
    </source>
</evidence>
<dbReference type="GO" id="GO:0120212">
    <property type="term" value="C:sperm head-tail coupling apparatus"/>
    <property type="evidence" value="ECO:0007669"/>
    <property type="project" value="InterPro"/>
</dbReference>
<keyword evidence="2" id="KW-0597">Phosphoprotein</keyword>
<dbReference type="STRING" id="8496.A0A151M8L9"/>
<evidence type="ECO:0000256" key="3">
    <source>
        <dbReference type="SAM" id="MobiDB-lite"/>
    </source>
</evidence>
<reference evidence="5 6" key="1">
    <citation type="journal article" date="2012" name="Genome Biol.">
        <title>Sequencing three crocodilian genomes to illuminate the evolution of archosaurs and amniotes.</title>
        <authorList>
            <person name="St John J.A."/>
            <person name="Braun E.L."/>
            <person name="Isberg S.R."/>
            <person name="Miles L.G."/>
            <person name="Chong A.Y."/>
            <person name="Gongora J."/>
            <person name="Dalzell P."/>
            <person name="Moran C."/>
            <person name="Bed'hom B."/>
            <person name="Abzhanov A."/>
            <person name="Burgess S.C."/>
            <person name="Cooksey A.M."/>
            <person name="Castoe T.A."/>
            <person name="Crawford N.G."/>
            <person name="Densmore L.D."/>
            <person name="Drew J.C."/>
            <person name="Edwards S.V."/>
            <person name="Faircloth B.C."/>
            <person name="Fujita M.K."/>
            <person name="Greenwold M.J."/>
            <person name="Hoffmann F.G."/>
            <person name="Howard J.M."/>
            <person name="Iguchi T."/>
            <person name="Janes D.E."/>
            <person name="Khan S.Y."/>
            <person name="Kohno S."/>
            <person name="de Koning A.J."/>
            <person name="Lance S.L."/>
            <person name="McCarthy F.M."/>
            <person name="McCormack J.E."/>
            <person name="Merchant M.E."/>
            <person name="Peterson D.G."/>
            <person name="Pollock D.D."/>
            <person name="Pourmand N."/>
            <person name="Raney B.J."/>
            <person name="Roessler K.A."/>
            <person name="Sanford J.R."/>
            <person name="Sawyer R.H."/>
            <person name="Schmidt C.J."/>
            <person name="Triplett E.W."/>
            <person name="Tuberville T.D."/>
            <person name="Venegas-Anaya M."/>
            <person name="Howard J.T."/>
            <person name="Jarvis E.D."/>
            <person name="Guillette L.J.Jr."/>
            <person name="Glenn T.C."/>
            <person name="Green R.E."/>
            <person name="Ray D.A."/>
        </authorList>
    </citation>
    <scope>NUCLEOTIDE SEQUENCE [LARGE SCALE GENOMIC DNA]</scope>
    <source>
        <strain evidence="5">KSC_2009_1</strain>
    </source>
</reference>
<name>A0A151M8L9_ALLMI</name>
<feature type="region of interest" description="Disordered" evidence="3">
    <location>
        <begin position="293"/>
        <end position="323"/>
    </location>
</feature>
<dbReference type="PANTHER" id="PTHR16435:SF5">
    <property type="entry name" value="SPERMATOGENESIS ASSOCIATED 6-LIKE PROTEIN"/>
    <property type="match status" value="1"/>
</dbReference>
<dbReference type="GO" id="GO:0007283">
    <property type="term" value="P:spermatogenesis"/>
    <property type="evidence" value="ECO:0007669"/>
    <property type="project" value="InterPro"/>
</dbReference>
<dbReference type="PANTHER" id="PTHR16435">
    <property type="entry name" value="SPERMATOGENESIS-ASSOCIATED PROTEIN 6 SPATA6"/>
    <property type="match status" value="1"/>
</dbReference>
<dbReference type="Pfam" id="PF14909">
    <property type="entry name" value="SPATA6"/>
    <property type="match status" value="1"/>
</dbReference>
<feature type="region of interest" description="Disordered" evidence="3">
    <location>
        <begin position="246"/>
        <end position="270"/>
    </location>
</feature>
<keyword evidence="6" id="KW-1185">Reference proteome</keyword>
<accession>A0A151M8L9</accession>
<evidence type="ECO:0000313" key="6">
    <source>
        <dbReference type="Proteomes" id="UP000050525"/>
    </source>
</evidence>
<dbReference type="AlphaFoldDB" id="A0A151M8L9"/>
<dbReference type="Proteomes" id="UP000050525">
    <property type="component" value="Unassembled WGS sequence"/>
</dbReference>
<evidence type="ECO:0000256" key="2">
    <source>
        <dbReference type="ARBA" id="ARBA00022553"/>
    </source>
</evidence>
<gene>
    <name evidence="5" type="primary">SPATA6L</name>
    <name evidence="5" type="ORF">Y1Q_0012689</name>
</gene>
<dbReference type="InterPro" id="IPR032732">
    <property type="entry name" value="SPATA6_N"/>
</dbReference>
<feature type="compositionally biased region" description="Low complexity" evidence="3">
    <location>
        <begin position="173"/>
        <end position="182"/>
    </location>
</feature>
<feature type="region of interest" description="Disordered" evidence="3">
    <location>
        <begin position="337"/>
        <end position="361"/>
    </location>
</feature>
<protein>
    <submittedName>
        <fullName evidence="5">Spermatogenesis associated 6-like protein</fullName>
    </submittedName>
</protein>
<feature type="compositionally biased region" description="Basic and acidic residues" evidence="3">
    <location>
        <begin position="296"/>
        <end position="311"/>
    </location>
</feature>
<evidence type="ECO:0000259" key="4">
    <source>
        <dbReference type="Pfam" id="PF14909"/>
    </source>
</evidence>
<evidence type="ECO:0000313" key="5">
    <source>
        <dbReference type="EMBL" id="KYO20839.1"/>
    </source>
</evidence>
<sequence length="417" mass="47103">MPLKVVVELQIHAVTCPGVFLPEKHGVYLSVCVLGQYKETDCLPPIFPLLFHEKMWFEKVFESATDPAAVMEMLESNVAKFGLTQLVPPVGDDLAFYEESTRDFLFPEPKLMPAYPGVDREVLMKTAPGFPGIAPKIEFSTRTTITELPRQYRKPIRGRNRTRIQRSASVSPTRRSISSTRCKTTKKKDKICKRLTRSLRSHSPSPNATKLCREKQLQLSRLSLGSAGYKAGAEVRPPFVVRHVDSNNPFGEKSSPELPHRNVKQNMRPSRDSLEFQLKQALSFDNCEASNTSVKVIREPDEQNTSEHDSSSLDTDELVNYSHSPTQRDSAFQCTASFATSQHHRSPSPAQSHSPPQHSWERIHERVRSLLTSNQARQRLSFGATESEVDEVLERRSCLQKGGTSQQLLETDLKNQF</sequence>
<dbReference type="EMBL" id="AKHW03006358">
    <property type="protein sequence ID" value="KYO20839.1"/>
    <property type="molecule type" value="Genomic_DNA"/>
</dbReference>